<dbReference type="Pfam" id="PF00497">
    <property type="entry name" value="SBP_bac_3"/>
    <property type="match status" value="1"/>
</dbReference>
<dbReference type="EMBL" id="MSIF01000023">
    <property type="protein sequence ID" value="OLF06168.1"/>
    <property type="molecule type" value="Genomic_DNA"/>
</dbReference>
<keyword evidence="2" id="KW-0813">Transport</keyword>
<protein>
    <recommendedName>
        <fullName evidence="4">Solute-binding protein family 3/N-terminal domain-containing protein</fullName>
    </recommendedName>
</protein>
<dbReference type="GO" id="GO:0006865">
    <property type="term" value="P:amino acid transport"/>
    <property type="evidence" value="ECO:0007669"/>
    <property type="project" value="TreeGrafter"/>
</dbReference>
<dbReference type="AlphaFoldDB" id="A0A7Z1AVA5"/>
<keyword evidence="6" id="KW-1185">Reference proteome</keyword>
<accession>A0A7Z1AVA5</accession>
<evidence type="ECO:0000313" key="6">
    <source>
        <dbReference type="Proteomes" id="UP000185696"/>
    </source>
</evidence>
<evidence type="ECO:0000259" key="4">
    <source>
        <dbReference type="SMART" id="SM00062"/>
    </source>
</evidence>
<evidence type="ECO:0000256" key="2">
    <source>
        <dbReference type="ARBA" id="ARBA00022448"/>
    </source>
</evidence>
<dbReference type="InterPro" id="IPR051455">
    <property type="entry name" value="Bact_solute-bind_prot3"/>
</dbReference>
<dbReference type="SMART" id="SM00062">
    <property type="entry name" value="PBPb"/>
    <property type="match status" value="1"/>
</dbReference>
<keyword evidence="3" id="KW-0732">Signal</keyword>
<evidence type="ECO:0000256" key="3">
    <source>
        <dbReference type="ARBA" id="ARBA00022729"/>
    </source>
</evidence>
<evidence type="ECO:0000256" key="1">
    <source>
        <dbReference type="ARBA" id="ARBA00010333"/>
    </source>
</evidence>
<dbReference type="PANTHER" id="PTHR30085:SF6">
    <property type="entry name" value="ABC TRANSPORTER GLUTAMINE-BINDING PROTEIN GLNH"/>
    <property type="match status" value="1"/>
</dbReference>
<comment type="caution">
    <text evidence="5">The sequence shown here is derived from an EMBL/GenBank/DDBJ whole genome shotgun (WGS) entry which is preliminary data.</text>
</comment>
<organism evidence="5 6">
    <name type="scientific">Actinophytocola xinjiangensis</name>
    <dbReference type="NCBI Taxonomy" id="485602"/>
    <lineage>
        <taxon>Bacteria</taxon>
        <taxon>Bacillati</taxon>
        <taxon>Actinomycetota</taxon>
        <taxon>Actinomycetes</taxon>
        <taxon>Pseudonocardiales</taxon>
        <taxon>Pseudonocardiaceae</taxon>
    </lineage>
</organism>
<evidence type="ECO:0000313" key="5">
    <source>
        <dbReference type="EMBL" id="OLF06168.1"/>
    </source>
</evidence>
<dbReference type="Proteomes" id="UP000185696">
    <property type="component" value="Unassembled WGS sequence"/>
</dbReference>
<dbReference type="SUPFAM" id="SSF53850">
    <property type="entry name" value="Periplasmic binding protein-like II"/>
    <property type="match status" value="1"/>
</dbReference>
<sequence length="300" mass="33749">MAFARLLRSRVVPLAAAALVVVGATAVADRYPSLRYLSGEVRIGINGNLPGWSYVPEGASEHQGFDPEYRGFDVELANFLQAKYGFDLELVTLQPNDRITALLDYKVDLVISNFSIEGPSGFGPDVRRQDVLDFAGPYFQDVSGYMYSRVKPAWRDDDEFYARSCVSEGTTAEEWHLPMGGVKETQRRCFERFVDRNDVDVVAVATDFSILAAYVDDLKNKGDDLEPPEVWKEGEEKFVREEKYGIAMRENSPGLCGELNRAIQEFLDGNGWDEAFRQELRMLNRDGKKPDAVDSEVCGR</sequence>
<feature type="domain" description="Solute-binding protein family 3/N-terminal" evidence="4">
    <location>
        <begin position="40"/>
        <end position="283"/>
    </location>
</feature>
<gene>
    <name evidence="5" type="ORF">BLA60_33080</name>
</gene>
<name>A0A7Z1AVA5_9PSEU</name>
<dbReference type="PANTHER" id="PTHR30085">
    <property type="entry name" value="AMINO ACID ABC TRANSPORTER PERMEASE"/>
    <property type="match status" value="1"/>
</dbReference>
<dbReference type="OrthoDB" id="3229768at2"/>
<dbReference type="InterPro" id="IPR001638">
    <property type="entry name" value="Solute-binding_3/MltF_N"/>
</dbReference>
<proteinExistence type="inferred from homology"/>
<dbReference type="Gene3D" id="3.40.190.10">
    <property type="entry name" value="Periplasmic binding protein-like II"/>
    <property type="match status" value="2"/>
</dbReference>
<reference evidence="5 6" key="1">
    <citation type="submission" date="2016-12" db="EMBL/GenBank/DDBJ databases">
        <title>The draft genome sequence of Actinophytocola xinjiangensis.</title>
        <authorList>
            <person name="Wang W."/>
            <person name="Yuan L."/>
        </authorList>
    </citation>
    <scope>NUCLEOTIDE SEQUENCE [LARGE SCALE GENOMIC DNA]</scope>
    <source>
        <strain evidence="5 6">CGMCC 4.4663</strain>
    </source>
</reference>
<dbReference type="RefSeq" id="WP_075136977.1">
    <property type="nucleotide sequence ID" value="NZ_MSIF01000023.1"/>
</dbReference>
<comment type="similarity">
    <text evidence="1">Belongs to the bacterial solute-binding protein 3 family.</text>
</comment>